<dbReference type="EMBL" id="SRLO01001067">
    <property type="protein sequence ID" value="TNN42009.1"/>
    <property type="molecule type" value="Genomic_DNA"/>
</dbReference>
<sequence length="200" mass="21408">MIDIKLKEFQTWFLGAAGEVPFDDLTAGVISSTDSTSILLLVRGDLPITTYMLHEDNGPHISANFTPSWPDPTCEDVSSETLPGKTLPVRTSPARLFPVDGVVVLLGVVLLPVLEVGPSTDVLQTLLGVPHRDQLLGLEGGHGQLYSSDFILRCSPASLRSFADSEACRSPGVTEPEPSPSGTRHDVSYTEPLGPGLQYL</sequence>
<organism evidence="2 3">
    <name type="scientific">Liparis tanakae</name>
    <name type="common">Tanaka's snailfish</name>
    <dbReference type="NCBI Taxonomy" id="230148"/>
    <lineage>
        <taxon>Eukaryota</taxon>
        <taxon>Metazoa</taxon>
        <taxon>Chordata</taxon>
        <taxon>Craniata</taxon>
        <taxon>Vertebrata</taxon>
        <taxon>Euteleostomi</taxon>
        <taxon>Actinopterygii</taxon>
        <taxon>Neopterygii</taxon>
        <taxon>Teleostei</taxon>
        <taxon>Neoteleostei</taxon>
        <taxon>Acanthomorphata</taxon>
        <taxon>Eupercaria</taxon>
        <taxon>Perciformes</taxon>
        <taxon>Cottioidei</taxon>
        <taxon>Cottales</taxon>
        <taxon>Liparidae</taxon>
        <taxon>Liparis</taxon>
    </lineage>
</organism>
<evidence type="ECO:0000313" key="2">
    <source>
        <dbReference type="EMBL" id="TNN42009.1"/>
    </source>
</evidence>
<feature type="region of interest" description="Disordered" evidence="1">
    <location>
        <begin position="168"/>
        <end position="200"/>
    </location>
</feature>
<keyword evidence="3" id="KW-1185">Reference proteome</keyword>
<dbReference type="Proteomes" id="UP000314294">
    <property type="component" value="Unassembled WGS sequence"/>
</dbReference>
<evidence type="ECO:0000313" key="3">
    <source>
        <dbReference type="Proteomes" id="UP000314294"/>
    </source>
</evidence>
<dbReference type="AlphaFoldDB" id="A0A4Z2FLH0"/>
<evidence type="ECO:0000256" key="1">
    <source>
        <dbReference type="SAM" id="MobiDB-lite"/>
    </source>
</evidence>
<gene>
    <name evidence="2" type="ORF">EYF80_047811</name>
</gene>
<name>A0A4Z2FLH0_9TELE</name>
<proteinExistence type="predicted"/>
<protein>
    <submittedName>
        <fullName evidence="2">Uncharacterized protein</fullName>
    </submittedName>
</protein>
<comment type="caution">
    <text evidence="2">The sequence shown here is derived from an EMBL/GenBank/DDBJ whole genome shotgun (WGS) entry which is preliminary data.</text>
</comment>
<reference evidence="2 3" key="1">
    <citation type="submission" date="2019-03" db="EMBL/GenBank/DDBJ databases">
        <title>First draft genome of Liparis tanakae, snailfish: a comprehensive survey of snailfish specific genes.</title>
        <authorList>
            <person name="Kim W."/>
            <person name="Song I."/>
            <person name="Jeong J.-H."/>
            <person name="Kim D."/>
            <person name="Kim S."/>
            <person name="Ryu S."/>
            <person name="Song J.Y."/>
            <person name="Lee S.K."/>
        </authorList>
    </citation>
    <scope>NUCLEOTIDE SEQUENCE [LARGE SCALE GENOMIC DNA]</scope>
    <source>
        <tissue evidence="2">Muscle</tissue>
    </source>
</reference>
<accession>A0A4Z2FLH0</accession>